<feature type="compositionally biased region" description="Acidic residues" evidence="1">
    <location>
        <begin position="69"/>
        <end position="81"/>
    </location>
</feature>
<keyword evidence="2" id="KW-1133">Transmembrane helix</keyword>
<organism evidence="3 4">
    <name type="scientific">Leucobacter tardus</name>
    <dbReference type="NCBI Taxonomy" id="501483"/>
    <lineage>
        <taxon>Bacteria</taxon>
        <taxon>Bacillati</taxon>
        <taxon>Actinomycetota</taxon>
        <taxon>Actinomycetes</taxon>
        <taxon>Micrococcales</taxon>
        <taxon>Microbacteriaceae</taxon>
        <taxon>Leucobacter</taxon>
    </lineage>
</organism>
<accession>A0A939QFL4</accession>
<keyword evidence="4" id="KW-1185">Reference proteome</keyword>
<keyword evidence="2" id="KW-0472">Membrane</keyword>
<evidence type="ECO:0000256" key="1">
    <source>
        <dbReference type="SAM" id="MobiDB-lite"/>
    </source>
</evidence>
<evidence type="ECO:0000256" key="2">
    <source>
        <dbReference type="SAM" id="Phobius"/>
    </source>
</evidence>
<protein>
    <submittedName>
        <fullName evidence="3">Uncharacterized protein</fullName>
    </submittedName>
</protein>
<name>A0A939QFL4_9MICO</name>
<sequence length="183" mass="19681">MTTKQLPEVDGSASRKRNPHMIPWIVTGLIVIVALVASMVIVNIVRASSSDAEAPAPTQTQNPSASADADQDPAEETEDPDAPPPVEVGNTFELPIQNWGVTAQVSSKFGNQVRYTFEGDNLILNSEVIDSLPDSCAAMRQQWGIQKDGDSYSVLKPAERCADAPELYDEIWGLTAAAVDSIQ</sequence>
<dbReference type="RefSeq" id="WP_208240561.1">
    <property type="nucleotide sequence ID" value="NZ_BAAAQU010000001.1"/>
</dbReference>
<evidence type="ECO:0000313" key="3">
    <source>
        <dbReference type="EMBL" id="MBO2990937.1"/>
    </source>
</evidence>
<dbReference type="AlphaFoldDB" id="A0A939QFL4"/>
<reference evidence="3" key="1">
    <citation type="submission" date="2021-03" db="EMBL/GenBank/DDBJ databases">
        <title>Leucobacter chromiisoli sp. nov., isolated from chromium-containing soil of chemical plant.</title>
        <authorList>
            <person name="Xu Z."/>
        </authorList>
    </citation>
    <scope>NUCLEOTIDE SEQUENCE</scope>
    <source>
        <strain evidence="3">K 70/01</strain>
    </source>
</reference>
<evidence type="ECO:0000313" key="4">
    <source>
        <dbReference type="Proteomes" id="UP000668403"/>
    </source>
</evidence>
<gene>
    <name evidence="3" type="ORF">J4H85_13115</name>
</gene>
<dbReference type="EMBL" id="JAGFBF010000006">
    <property type="protein sequence ID" value="MBO2990937.1"/>
    <property type="molecule type" value="Genomic_DNA"/>
</dbReference>
<keyword evidence="2" id="KW-0812">Transmembrane</keyword>
<dbReference type="Proteomes" id="UP000668403">
    <property type="component" value="Unassembled WGS sequence"/>
</dbReference>
<feature type="compositionally biased region" description="Polar residues" evidence="1">
    <location>
        <begin position="50"/>
        <end position="62"/>
    </location>
</feature>
<feature type="transmembrane region" description="Helical" evidence="2">
    <location>
        <begin position="21"/>
        <end position="45"/>
    </location>
</feature>
<feature type="region of interest" description="Disordered" evidence="1">
    <location>
        <begin position="50"/>
        <end position="90"/>
    </location>
</feature>
<comment type="caution">
    <text evidence="3">The sequence shown here is derived from an EMBL/GenBank/DDBJ whole genome shotgun (WGS) entry which is preliminary data.</text>
</comment>
<proteinExistence type="predicted"/>